<keyword evidence="1" id="KW-0808">Transferase</keyword>
<dbReference type="InterPro" id="IPR014942">
    <property type="entry name" value="AbiEii"/>
</dbReference>
<protein>
    <submittedName>
        <fullName evidence="1">Nucleotidyl transferase AbiEii/AbiGii toxin family protein</fullName>
    </submittedName>
</protein>
<dbReference type="GO" id="GO:0016740">
    <property type="term" value="F:transferase activity"/>
    <property type="evidence" value="ECO:0007669"/>
    <property type="project" value="UniProtKB-KW"/>
</dbReference>
<organism evidence="1 2">
    <name type="scientific">Mesorhizobium neociceri</name>
    <dbReference type="NCBI Taxonomy" id="1307853"/>
    <lineage>
        <taxon>Bacteria</taxon>
        <taxon>Pseudomonadati</taxon>
        <taxon>Pseudomonadota</taxon>
        <taxon>Alphaproteobacteria</taxon>
        <taxon>Hyphomicrobiales</taxon>
        <taxon>Phyllobacteriaceae</taxon>
        <taxon>Mesorhizobium</taxon>
    </lineage>
</organism>
<accession>A0A838B8D6</accession>
<keyword evidence="2" id="KW-1185">Reference proteome</keyword>
<proteinExistence type="predicted"/>
<sequence length="134" mass="15077">MESVERWVVVRPAVIPVQVHIGFGDAVAPAAQEQEFPSLLSAEGPRLRAYPRETVVAEKLQAIVALGHALRWSAFITGKLYRFPDLNPGDRVEQHGVDRFDYARSPRHKKSRARGPAFSCRGFEGLRTSCRPRR</sequence>
<dbReference type="RefSeq" id="WP_181059242.1">
    <property type="nucleotide sequence ID" value="NZ_JACDTY010000009.1"/>
</dbReference>
<dbReference type="Proteomes" id="UP000558284">
    <property type="component" value="Unassembled WGS sequence"/>
</dbReference>
<dbReference type="Pfam" id="PF08843">
    <property type="entry name" value="AbiEii"/>
    <property type="match status" value="1"/>
</dbReference>
<dbReference type="EMBL" id="JACDTY010000009">
    <property type="protein sequence ID" value="MBA1142443.1"/>
    <property type="molecule type" value="Genomic_DNA"/>
</dbReference>
<comment type="caution">
    <text evidence="1">The sequence shown here is derived from an EMBL/GenBank/DDBJ whole genome shotgun (WGS) entry which is preliminary data.</text>
</comment>
<evidence type="ECO:0000313" key="1">
    <source>
        <dbReference type="EMBL" id="MBA1142443.1"/>
    </source>
</evidence>
<dbReference type="AlphaFoldDB" id="A0A838B8D6"/>
<reference evidence="1 2" key="1">
    <citation type="submission" date="2020-07" db="EMBL/GenBank/DDBJ databases">
        <title>Definition of the novel symbiovar canariense within Mesorhizobium novociceri, a new species of genus Mesorhizobium nodulating Cicer canariense in the Caldera de Taburiente National Park (La Palma, Canary Islands).</title>
        <authorList>
            <person name="Leon-Barrios M."/>
            <person name="Perez-Yepez J."/>
            <person name="Flores-Felix J.D."/>
            <person name="Ramirez-Baena M.H."/>
            <person name="Pulido-Suarez L."/>
            <person name="Igual J.M."/>
            <person name="Velazquez E."/>
            <person name="Peix A."/>
        </authorList>
    </citation>
    <scope>NUCLEOTIDE SEQUENCE [LARGE SCALE GENOMIC DNA]</scope>
    <source>
        <strain evidence="1 2">CCANP35</strain>
    </source>
</reference>
<name>A0A838B8D6_9HYPH</name>
<evidence type="ECO:0000313" key="2">
    <source>
        <dbReference type="Proteomes" id="UP000558284"/>
    </source>
</evidence>
<gene>
    <name evidence="1" type="ORF">H0241_19610</name>
</gene>